<feature type="region of interest" description="Disordered" evidence="2">
    <location>
        <begin position="267"/>
        <end position="287"/>
    </location>
</feature>
<dbReference type="InterPro" id="IPR037047">
    <property type="entry name" value="PITH_dom_sf"/>
</dbReference>
<dbReference type="Gene3D" id="2.60.120.470">
    <property type="entry name" value="PITH domain"/>
    <property type="match status" value="1"/>
</dbReference>
<dbReference type="PROSITE" id="PS51532">
    <property type="entry name" value="PITH"/>
    <property type="match status" value="1"/>
</dbReference>
<protein>
    <recommendedName>
        <fullName evidence="3">PITH domain-containing protein</fullName>
    </recommendedName>
</protein>
<evidence type="ECO:0000259" key="3">
    <source>
        <dbReference type="PROSITE" id="PS51532"/>
    </source>
</evidence>
<dbReference type="InterPro" id="IPR008979">
    <property type="entry name" value="Galactose-bd-like_sf"/>
</dbReference>
<gene>
    <name evidence="4" type="ORF">BDEG_20552</name>
</gene>
<dbReference type="eggNOG" id="KOG1730">
    <property type="taxonomic scope" value="Eukaryota"/>
</dbReference>
<name>A0A177W8I4_BATDL</name>
<evidence type="ECO:0000313" key="5">
    <source>
        <dbReference type="Proteomes" id="UP000077115"/>
    </source>
</evidence>
<proteinExistence type="inferred from homology"/>
<dbReference type="GO" id="GO:0005737">
    <property type="term" value="C:cytoplasm"/>
    <property type="evidence" value="ECO:0007669"/>
    <property type="project" value="UniProtKB-ARBA"/>
</dbReference>
<dbReference type="Pfam" id="PF06201">
    <property type="entry name" value="PITH"/>
    <property type="match status" value="1"/>
</dbReference>
<dbReference type="EMBL" id="DS022300">
    <property type="protein sequence ID" value="OAJ36373.1"/>
    <property type="molecule type" value="Genomic_DNA"/>
</dbReference>
<dbReference type="PANTHER" id="PTHR12175">
    <property type="entry name" value="AD039 HT014 THIOREDOXIN FAMILY TRP26"/>
    <property type="match status" value="1"/>
</dbReference>
<dbReference type="OrthoDB" id="2635at2759"/>
<accession>A0A177W8I4</accession>
<dbReference type="InterPro" id="IPR010400">
    <property type="entry name" value="PITH_dom"/>
</dbReference>
<sequence length="476" mass="52237">MPSNSTVEEVISQVISAIPDVFNCIVDDRTQLFLPKILADAALAVQSTPTHFDDNTVRATVETQLPLTSTSNTGSYDAETIKQYIQGLDELLAQICSTELYATVSSSIAAKRKLKTLEDILNGIAVNDEALQVLSQIQSQQSFFSSTCPKEVMSPDTLVSSADLNLSMLDHGDGVVQNASAMSLFSRPSFNGNIPLSIRYSVLDRMSRRNSVAALYPAYKTTDPTSSLCNNPSDMAEKQIRRLVDAGHAKVSEGVYRIAKQQAIMSHSHGGHNCSDEHDHDHDGPDRGEEVTLISQIDLDNVRCLNEAISGSVKKVFRPWDKRFDEGQFVESDADEQLIIFIPFVSSVKLKSIALLGNNDASAPSCMKVFINREDIDFGSVESTGCQQEWELVETIPRGVIPEYPTRMTKFANVRNLTLFIPSNFGSESTKINYIGLKGEWTAITKAPIITIYELAANPADHKTEADSLKGFGTIQ</sequence>
<dbReference type="GO" id="GO:0005634">
    <property type="term" value="C:nucleus"/>
    <property type="evidence" value="ECO:0007669"/>
    <property type="project" value="TreeGrafter"/>
</dbReference>
<comment type="similarity">
    <text evidence="1">Belongs to the PITHD1 family.</text>
</comment>
<dbReference type="VEuPathDB" id="FungiDB:BDEG_20552"/>
<dbReference type="InterPro" id="IPR045099">
    <property type="entry name" value="PITH1-like"/>
</dbReference>
<dbReference type="Proteomes" id="UP000077115">
    <property type="component" value="Unassembled WGS sequence"/>
</dbReference>
<dbReference type="PANTHER" id="PTHR12175:SF1">
    <property type="entry name" value="PITH DOMAIN-CONTAINING PROTEIN 1"/>
    <property type="match status" value="1"/>
</dbReference>
<reference evidence="4 5" key="1">
    <citation type="submission" date="2006-10" db="EMBL/GenBank/DDBJ databases">
        <title>The Genome Sequence of Batrachochytrium dendrobatidis JEL423.</title>
        <authorList>
            <consortium name="The Broad Institute Genome Sequencing Platform"/>
            <person name="Birren B."/>
            <person name="Lander E."/>
            <person name="Galagan J."/>
            <person name="Cuomo C."/>
            <person name="Devon K."/>
            <person name="Jaffe D."/>
            <person name="Butler J."/>
            <person name="Alvarez P."/>
            <person name="Gnerre S."/>
            <person name="Grabherr M."/>
            <person name="Kleber M."/>
            <person name="Mauceli E."/>
            <person name="Brockman W."/>
            <person name="Young S."/>
            <person name="LaButti K."/>
            <person name="Sykes S."/>
            <person name="DeCaprio D."/>
            <person name="Crawford M."/>
            <person name="Koehrsen M."/>
            <person name="Engels R."/>
            <person name="Montgomery P."/>
            <person name="Pearson M."/>
            <person name="Howarth C."/>
            <person name="Larson L."/>
            <person name="White J."/>
            <person name="O'Leary S."/>
            <person name="Kodira C."/>
            <person name="Zeng Q."/>
            <person name="Yandava C."/>
            <person name="Alvarado L."/>
            <person name="Longcore J."/>
            <person name="James T."/>
        </authorList>
    </citation>
    <scope>NUCLEOTIDE SEQUENCE [LARGE SCALE GENOMIC DNA]</scope>
    <source>
        <strain evidence="4 5">JEL423</strain>
    </source>
</reference>
<reference evidence="4 5" key="2">
    <citation type="submission" date="2016-05" db="EMBL/GenBank/DDBJ databases">
        <title>Lineage-specific infection strategies underlie the spectrum of fungal disease in amphibians.</title>
        <authorList>
            <person name="Cuomo C.A."/>
            <person name="Farrer R.A."/>
            <person name="James T."/>
            <person name="Longcore J."/>
            <person name="Birren B."/>
        </authorList>
    </citation>
    <scope>NUCLEOTIDE SEQUENCE [LARGE SCALE GENOMIC DNA]</scope>
    <source>
        <strain evidence="4 5">JEL423</strain>
    </source>
</reference>
<evidence type="ECO:0000256" key="1">
    <source>
        <dbReference type="ARBA" id="ARBA00025788"/>
    </source>
</evidence>
<dbReference type="SUPFAM" id="SSF49785">
    <property type="entry name" value="Galactose-binding domain-like"/>
    <property type="match status" value="1"/>
</dbReference>
<organism evidence="4 5">
    <name type="scientific">Batrachochytrium dendrobatidis (strain JEL423)</name>
    <dbReference type="NCBI Taxonomy" id="403673"/>
    <lineage>
        <taxon>Eukaryota</taxon>
        <taxon>Fungi</taxon>
        <taxon>Fungi incertae sedis</taxon>
        <taxon>Chytridiomycota</taxon>
        <taxon>Chytridiomycota incertae sedis</taxon>
        <taxon>Chytridiomycetes</taxon>
        <taxon>Rhizophydiales</taxon>
        <taxon>Rhizophydiales incertae sedis</taxon>
        <taxon>Batrachochytrium</taxon>
    </lineage>
</organism>
<dbReference type="AlphaFoldDB" id="A0A177W8I4"/>
<feature type="domain" description="PITH" evidence="3">
    <location>
        <begin position="282"/>
        <end position="457"/>
    </location>
</feature>
<evidence type="ECO:0000256" key="2">
    <source>
        <dbReference type="SAM" id="MobiDB-lite"/>
    </source>
</evidence>
<evidence type="ECO:0000313" key="4">
    <source>
        <dbReference type="EMBL" id="OAJ36373.1"/>
    </source>
</evidence>
<feature type="compositionally biased region" description="Basic and acidic residues" evidence="2">
    <location>
        <begin position="274"/>
        <end position="287"/>
    </location>
</feature>